<accession>A0A327MJI1</accession>
<dbReference type="Pfam" id="PF07690">
    <property type="entry name" value="MFS_1"/>
    <property type="match status" value="1"/>
</dbReference>
<evidence type="ECO:0000256" key="4">
    <source>
        <dbReference type="SAM" id="Phobius"/>
    </source>
</evidence>
<reference evidence="7" key="1">
    <citation type="submission" date="2018-06" db="EMBL/GenBank/DDBJ databases">
        <authorList>
            <person name="Khan S.A."/>
        </authorList>
    </citation>
    <scope>NUCLEOTIDE SEQUENCE [LARGE SCALE GENOMIC DNA]</scope>
    <source>
        <strain evidence="7">DB-1506</strain>
    </source>
</reference>
<feature type="transmembrane region" description="Helical" evidence="4">
    <location>
        <begin position="174"/>
        <end position="197"/>
    </location>
</feature>
<dbReference type="EMBL" id="QLIX01000002">
    <property type="protein sequence ID" value="RAI60318.1"/>
    <property type="molecule type" value="Genomic_DNA"/>
</dbReference>
<evidence type="ECO:0000259" key="5">
    <source>
        <dbReference type="PROSITE" id="PS50850"/>
    </source>
</evidence>
<name>A0A327MJI1_9PROT</name>
<keyword evidence="7" id="KW-1185">Reference proteome</keyword>
<evidence type="ECO:0000256" key="2">
    <source>
        <dbReference type="ARBA" id="ARBA00022989"/>
    </source>
</evidence>
<feature type="transmembrane region" description="Helical" evidence="4">
    <location>
        <begin position="61"/>
        <end position="83"/>
    </location>
</feature>
<evidence type="ECO:0000256" key="1">
    <source>
        <dbReference type="ARBA" id="ARBA00022692"/>
    </source>
</evidence>
<protein>
    <submittedName>
        <fullName evidence="6">MFS transporter</fullName>
    </submittedName>
</protein>
<comment type="caution">
    <text evidence="6">The sequence shown here is derived from an EMBL/GenBank/DDBJ whole genome shotgun (WGS) entry which is preliminary data.</text>
</comment>
<feature type="transmembrane region" description="Helical" evidence="4">
    <location>
        <begin position="319"/>
        <end position="338"/>
    </location>
</feature>
<dbReference type="InterPro" id="IPR052952">
    <property type="entry name" value="MFS-Transporter"/>
</dbReference>
<feature type="transmembrane region" description="Helical" evidence="4">
    <location>
        <begin position="259"/>
        <end position="282"/>
    </location>
</feature>
<dbReference type="PANTHER" id="PTHR23527">
    <property type="entry name" value="BLL3282 PROTEIN"/>
    <property type="match status" value="1"/>
</dbReference>
<dbReference type="SUPFAM" id="SSF103473">
    <property type="entry name" value="MFS general substrate transporter"/>
    <property type="match status" value="1"/>
</dbReference>
<dbReference type="PROSITE" id="PS50850">
    <property type="entry name" value="MFS"/>
    <property type="match status" value="1"/>
</dbReference>
<dbReference type="Gene3D" id="1.20.1250.20">
    <property type="entry name" value="MFS general substrate transporter like domains"/>
    <property type="match status" value="2"/>
</dbReference>
<dbReference type="Proteomes" id="UP000249065">
    <property type="component" value="Unassembled WGS sequence"/>
</dbReference>
<feature type="transmembrane region" description="Helical" evidence="4">
    <location>
        <begin position="359"/>
        <end position="378"/>
    </location>
</feature>
<evidence type="ECO:0000256" key="3">
    <source>
        <dbReference type="ARBA" id="ARBA00023136"/>
    </source>
</evidence>
<sequence length="412" mass="40808">MALAEDDGTGRASRPRPWLGGLAAALLATTLAQALATLAVFSLPVLAPLVAPDLGVAPHWIGGQVAAVYLAASATSLLSAGALRRHGSARCTQLALAAAAIACLLVTFGGLPGALLGAGLTGFGYGLTNPAATEVLARLAPAGRRNMVFAVKQTGVPIGGALAGLLLPSIAQALGWRGALLALAAVLLLAALVAGLFHRPWAAEREAGKATRRGAGGGWRALREQPGMAGLAAISGLYSGFQLALGAMTVAMLVEEAGWSPVAAGLVASVTQAVGAGARLVWGGVADRWRDGMRTLATIGAITLAGGVLLPFVPSWPPAAVIGLFVVLGGSATGWNGVLMAEAARLAAPGRAGEATGGVLAVAFAGVVVGPSLLGLLVGLVGSYALAFALLAGLPAIGAVIAWRGRSRTAER</sequence>
<dbReference type="PANTHER" id="PTHR23527:SF1">
    <property type="entry name" value="BLL3282 PROTEIN"/>
    <property type="match status" value="1"/>
</dbReference>
<feature type="transmembrane region" description="Helical" evidence="4">
    <location>
        <begin position="229"/>
        <end position="253"/>
    </location>
</feature>
<feature type="domain" description="Major facilitator superfamily (MFS) profile" evidence="5">
    <location>
        <begin position="25"/>
        <end position="410"/>
    </location>
</feature>
<feature type="transmembrane region" description="Helical" evidence="4">
    <location>
        <begin position="384"/>
        <end position="403"/>
    </location>
</feature>
<dbReference type="GO" id="GO:0022857">
    <property type="term" value="F:transmembrane transporter activity"/>
    <property type="evidence" value="ECO:0007669"/>
    <property type="project" value="InterPro"/>
</dbReference>
<dbReference type="InterPro" id="IPR011701">
    <property type="entry name" value="MFS"/>
</dbReference>
<organism evidence="6 7">
    <name type="scientific">Roseicella frigidaeris</name>
    <dbReference type="NCBI Taxonomy" id="2230885"/>
    <lineage>
        <taxon>Bacteria</taxon>
        <taxon>Pseudomonadati</taxon>
        <taxon>Pseudomonadota</taxon>
        <taxon>Alphaproteobacteria</taxon>
        <taxon>Acetobacterales</taxon>
        <taxon>Roseomonadaceae</taxon>
        <taxon>Roseicella</taxon>
    </lineage>
</organism>
<keyword evidence="1 4" id="KW-0812">Transmembrane</keyword>
<evidence type="ECO:0000313" key="7">
    <source>
        <dbReference type="Proteomes" id="UP000249065"/>
    </source>
</evidence>
<feature type="transmembrane region" description="Helical" evidence="4">
    <location>
        <begin position="294"/>
        <end position="313"/>
    </location>
</feature>
<feature type="transmembrane region" description="Helical" evidence="4">
    <location>
        <begin position="95"/>
        <end position="120"/>
    </location>
</feature>
<dbReference type="OrthoDB" id="7488909at2"/>
<dbReference type="AlphaFoldDB" id="A0A327MJI1"/>
<evidence type="ECO:0000313" key="6">
    <source>
        <dbReference type="EMBL" id="RAI60318.1"/>
    </source>
</evidence>
<keyword evidence="3 4" id="KW-0472">Membrane</keyword>
<dbReference type="InterPro" id="IPR036259">
    <property type="entry name" value="MFS_trans_sf"/>
</dbReference>
<feature type="transmembrane region" description="Helical" evidence="4">
    <location>
        <begin position="18"/>
        <end position="41"/>
    </location>
</feature>
<proteinExistence type="predicted"/>
<keyword evidence="2 4" id="KW-1133">Transmembrane helix</keyword>
<gene>
    <name evidence="6" type="ORF">DOO78_04410</name>
</gene>
<dbReference type="InterPro" id="IPR020846">
    <property type="entry name" value="MFS_dom"/>
</dbReference>